<reference evidence="4 5" key="1">
    <citation type="submission" date="2019-06" db="EMBL/GenBank/DDBJ databases">
        <title>A chromosome-scale genome assembly of the striped catfish, Pangasianodon hypophthalmus.</title>
        <authorList>
            <person name="Wen M."/>
            <person name="Zahm M."/>
            <person name="Roques C."/>
            <person name="Cabau C."/>
            <person name="Klopp C."/>
            <person name="Donnadieu C."/>
            <person name="Jouanno E."/>
            <person name="Avarre J.-C."/>
            <person name="Campet M."/>
            <person name="Ha T.T.T."/>
            <person name="Dugue R."/>
            <person name="Lampietro C."/>
            <person name="Louis A."/>
            <person name="Herpin A."/>
            <person name="Echchiki A."/>
            <person name="Berthelot C."/>
            <person name="Parey E."/>
            <person name="Roest-Crollius H."/>
            <person name="Braasch I."/>
            <person name="Postlethwait J."/>
            <person name="Bobe J."/>
            <person name="Montfort J."/>
            <person name="Bouchez O."/>
            <person name="Begum T."/>
            <person name="Schartl M."/>
            <person name="Guiguen Y."/>
        </authorList>
    </citation>
    <scope>NUCLEOTIDE SEQUENCE [LARGE SCALE GENOMIC DNA]</scope>
    <source>
        <strain evidence="4 5">Indonesia</strain>
        <tissue evidence="4">Blood</tissue>
    </source>
</reference>
<dbReference type="GO" id="GO:0000164">
    <property type="term" value="C:protein phosphatase type 1 complex"/>
    <property type="evidence" value="ECO:0007669"/>
    <property type="project" value="TreeGrafter"/>
</dbReference>
<dbReference type="CDD" id="cd22255">
    <property type="entry name" value="PBD_PPP1R3A"/>
    <property type="match status" value="1"/>
</dbReference>
<gene>
    <name evidence="4" type="ORF">PHYPO_G00089700</name>
</gene>
<sequence>MASCYTEPSTLSAWIQDEDEEEKEPKSPQRSSSDESEESEPEPSLASVVRRKVSFADAFGLDLVSVKEFDNRVESAEGREGEEYHLSCIFSVPNSDEELKLRLWQNKLELESIELLPGSTTIRGTVRVLNLSYHKVVYVRTTLDGWQSHFDQLAEYVPGSSDGETDRFSFQLTLMPPFPPSGARLEFCLCYESSTGIFWANNGGMNYVLFCHKRGRRTLKEKEGGKERETEENDQKGKKSCLKAIKKGSCAESKPTDKNSELSEQESPRSVENQKGKTQHIAESRSRDALEENCKTLTERRNRRRAAQLAHLQDYFSHRDTEVQLGQPSHQEKSKRDLNVVLPMPQHSIPVMTDTSSTLQVCSRKEQNGNTSLILPDHQIPLLPLDWGRNISSPPLSHPNTSEIISGTKPDALEKERTEDVSTEFSNDAWKAFLSGTDSIDNQNNPLNQKCLLCVAGSNDSQASNTEYDVSNIGDKVLSVWSTQESAVTSGNGSHQCFTAMETLESDPAELSQALDPSHISEVLSYKDPEKAQIISEPHTVQESESIWAQWMPGVTEAPHDRHILSERPFSEDKPMLLTNPGETAHAEDATEPLYSKSGNGVLLEECASSTGFLDTEMKGFESEETLRYRVAPDLQDPGVGTEFPSSFSRTASPSVGTMSSWLLVCWAKISTLSYIAGALMCAILFVIFVTAYLHDFPVCLAIYLLSACWWCRQGMKKHVTTADSVD</sequence>
<keyword evidence="2" id="KW-0472">Membrane</keyword>
<evidence type="ECO:0000259" key="3">
    <source>
        <dbReference type="PROSITE" id="PS51159"/>
    </source>
</evidence>
<dbReference type="Gene3D" id="2.60.40.2440">
    <property type="entry name" value="Carbohydrate binding type-21 domain"/>
    <property type="match status" value="1"/>
</dbReference>
<keyword evidence="5" id="KW-1185">Reference proteome</keyword>
<dbReference type="Pfam" id="PF03370">
    <property type="entry name" value="CBM_21"/>
    <property type="match status" value="1"/>
</dbReference>
<dbReference type="GO" id="GO:2001069">
    <property type="term" value="F:glycogen binding"/>
    <property type="evidence" value="ECO:0007669"/>
    <property type="project" value="TreeGrafter"/>
</dbReference>
<name>A0A5N5LI72_PANHP</name>
<dbReference type="PANTHER" id="PTHR12307">
    <property type="entry name" value="PROTEIN PHOSPHATASE 1 REGULATORY SUBUNIT"/>
    <property type="match status" value="1"/>
</dbReference>
<protein>
    <recommendedName>
        <fullName evidence="3">CBM21 domain-containing protein</fullName>
    </recommendedName>
</protein>
<dbReference type="InterPro" id="IPR050782">
    <property type="entry name" value="PP1_regulatory_subunit_3"/>
</dbReference>
<feature type="domain" description="CBM21" evidence="3">
    <location>
        <begin position="100"/>
        <end position="210"/>
    </location>
</feature>
<evidence type="ECO:0000313" key="5">
    <source>
        <dbReference type="Proteomes" id="UP000327468"/>
    </source>
</evidence>
<feature type="transmembrane region" description="Helical" evidence="2">
    <location>
        <begin position="673"/>
        <end position="694"/>
    </location>
</feature>
<dbReference type="EMBL" id="VFJC01000019">
    <property type="protein sequence ID" value="KAB5542268.1"/>
    <property type="molecule type" value="Genomic_DNA"/>
</dbReference>
<dbReference type="PROSITE" id="PS51159">
    <property type="entry name" value="CBM21"/>
    <property type="match status" value="1"/>
</dbReference>
<comment type="caution">
    <text evidence="4">The sequence shown here is derived from an EMBL/GenBank/DDBJ whole genome shotgun (WGS) entry which is preliminary data.</text>
</comment>
<accession>A0A5N5LI72</accession>
<dbReference type="GO" id="GO:0008157">
    <property type="term" value="F:protein phosphatase 1 binding"/>
    <property type="evidence" value="ECO:0007669"/>
    <property type="project" value="TreeGrafter"/>
</dbReference>
<dbReference type="Proteomes" id="UP000327468">
    <property type="component" value="Chromosome 18"/>
</dbReference>
<feature type="region of interest" description="Disordered" evidence="1">
    <location>
        <begin position="219"/>
        <end position="290"/>
    </location>
</feature>
<feature type="compositionally biased region" description="Basic and acidic residues" evidence="1">
    <location>
        <begin position="219"/>
        <end position="237"/>
    </location>
</feature>
<proteinExistence type="predicted"/>
<evidence type="ECO:0000256" key="1">
    <source>
        <dbReference type="SAM" id="MobiDB-lite"/>
    </source>
</evidence>
<evidence type="ECO:0000256" key="2">
    <source>
        <dbReference type="SAM" id="Phobius"/>
    </source>
</evidence>
<feature type="compositionally biased region" description="Polar residues" evidence="1">
    <location>
        <begin position="1"/>
        <end position="13"/>
    </location>
</feature>
<feature type="compositionally biased region" description="Basic and acidic residues" evidence="1">
    <location>
        <begin position="254"/>
        <end position="290"/>
    </location>
</feature>
<dbReference type="InterPro" id="IPR038175">
    <property type="entry name" value="CBM21_dom_sf"/>
</dbReference>
<organism evidence="4 5">
    <name type="scientific">Pangasianodon hypophthalmus</name>
    <name type="common">Striped catfish</name>
    <name type="synonym">Helicophagus hypophthalmus</name>
    <dbReference type="NCBI Taxonomy" id="310915"/>
    <lineage>
        <taxon>Eukaryota</taxon>
        <taxon>Metazoa</taxon>
        <taxon>Chordata</taxon>
        <taxon>Craniata</taxon>
        <taxon>Vertebrata</taxon>
        <taxon>Euteleostomi</taxon>
        <taxon>Actinopterygii</taxon>
        <taxon>Neopterygii</taxon>
        <taxon>Teleostei</taxon>
        <taxon>Ostariophysi</taxon>
        <taxon>Siluriformes</taxon>
        <taxon>Pangasiidae</taxon>
        <taxon>Pangasianodon</taxon>
    </lineage>
</organism>
<dbReference type="AlphaFoldDB" id="A0A5N5LI72"/>
<dbReference type="GO" id="GO:0005979">
    <property type="term" value="P:regulation of glycogen biosynthetic process"/>
    <property type="evidence" value="ECO:0007669"/>
    <property type="project" value="TreeGrafter"/>
</dbReference>
<feature type="region of interest" description="Disordered" evidence="1">
    <location>
        <begin position="1"/>
        <end position="45"/>
    </location>
</feature>
<dbReference type="InterPro" id="IPR005036">
    <property type="entry name" value="CBM21_dom"/>
</dbReference>
<keyword evidence="2" id="KW-0812">Transmembrane</keyword>
<dbReference type="PANTHER" id="PTHR12307:SF2">
    <property type="entry name" value="PROTEIN PHOSPHATASE 1 REGULATORY SUBUNIT 3A"/>
    <property type="match status" value="1"/>
</dbReference>
<keyword evidence="2" id="KW-1133">Transmembrane helix</keyword>
<evidence type="ECO:0000313" key="4">
    <source>
        <dbReference type="EMBL" id="KAB5542268.1"/>
    </source>
</evidence>